<keyword evidence="5" id="KW-1185">Reference proteome</keyword>
<reference evidence="4 5" key="1">
    <citation type="submission" date="2019-02" db="EMBL/GenBank/DDBJ databases">
        <title>Deep-cultivation of Planctomycetes and their phenomic and genomic characterization uncovers novel biology.</title>
        <authorList>
            <person name="Wiegand S."/>
            <person name="Jogler M."/>
            <person name="Boedeker C."/>
            <person name="Pinto D."/>
            <person name="Vollmers J."/>
            <person name="Rivas-Marin E."/>
            <person name="Kohn T."/>
            <person name="Peeters S.H."/>
            <person name="Heuer A."/>
            <person name="Rast P."/>
            <person name="Oberbeckmann S."/>
            <person name="Bunk B."/>
            <person name="Jeske O."/>
            <person name="Meyerdierks A."/>
            <person name="Storesund J.E."/>
            <person name="Kallscheuer N."/>
            <person name="Luecker S."/>
            <person name="Lage O.M."/>
            <person name="Pohl T."/>
            <person name="Merkel B.J."/>
            <person name="Hornburger P."/>
            <person name="Mueller R.-W."/>
            <person name="Bruemmer F."/>
            <person name="Labrenz M."/>
            <person name="Spormann A.M."/>
            <person name="Op den Camp H."/>
            <person name="Overmann J."/>
            <person name="Amann R."/>
            <person name="Jetten M.S.M."/>
            <person name="Mascher T."/>
            <person name="Medema M.H."/>
            <person name="Devos D.P."/>
            <person name="Kaster A.-K."/>
            <person name="Ovreas L."/>
            <person name="Rohde M."/>
            <person name="Galperin M.Y."/>
            <person name="Jogler C."/>
        </authorList>
    </citation>
    <scope>NUCLEOTIDE SEQUENCE [LARGE SCALE GENOMIC DNA]</scope>
    <source>
        <strain evidence="4 5">Pla163</strain>
    </source>
</reference>
<name>A0A518CXP0_9BACT</name>
<feature type="region of interest" description="Disordered" evidence="1">
    <location>
        <begin position="2317"/>
        <end position="2378"/>
    </location>
</feature>
<evidence type="ECO:0000256" key="2">
    <source>
        <dbReference type="SAM" id="SignalP"/>
    </source>
</evidence>
<evidence type="ECO:0000259" key="3">
    <source>
        <dbReference type="Pfam" id="PF07705"/>
    </source>
</evidence>
<dbReference type="Gene3D" id="2.60.40.10">
    <property type="entry name" value="Immunoglobulins"/>
    <property type="match status" value="4"/>
</dbReference>
<sequence precursor="true">MPLDSRLAAVLGACFAFLVLFAAPASAVQQTTATWLGTQSTDWHTPANWSTGQVPTLGEHVVVPDQATVANSPRISSQDAVANAVDLRQGARLTMDSARTLLVRSWKQVDAASSPTSGWVRFGGGGTVEGAEVELSQVRLASGAVELMDDLSIRTRLEVENGSTSGSGAVVFEGGSAYWEQAATSTGMVHRVRLEGTAGNQYRYVQGNPRVGELEQVGGRLHFADGVAQTLTVTGAFTVSGGLVEMNTHAHRLDVEGDVVVSGGQLSGSSATGALTFGGTWSATADFLVSGGPMVVAGGGAVIDAQGHRIDRLKFEDGLVAVDSDVRVIGLLAVENGSTNGPGAIVMDSGGSSYWQQSAGGTGELGRVRLEGTAGNQYRYVQGDSRVGELEQVGGRLHFADGVAQTLTVTGAFTVSGGLVEMNTHAHRLDVEGDVVVSGGQLSGSSATGALTFGGTWSATADFLVSGGPMVVAGGGAVIDAQGHRIDRLRFEDGLVAVDSDVSVIGLLAVENGSTNGPGSIVLDSSATSYWQQSAGGIGEVGRVRLEGPAGNQYRYVQGDPRVGELEQVGGRLNFADGVAQTLTVTGTFTVSGGQVEMNTHAHRLDVAGDVVVSGGQLSGSGAASLLFGGTWTSTVDFSVGAVYVIPRDGAVLDAQGTAVGRIKLASGEVEIESDVQVSDRLLVEAGKSSGDGAFVFNAPSTGTDYLEFAEGATGHVHAVRVESGYARFQGPVRIEGTLDLSGGELEFYSSGGATPQNIVVEGDVLANGARIGNSSPEDYLSFSGTWVSTADTTVSGSGWVRPLDGAHIDAGGLEIERLLLDDGAIVLDSDHRAANRVKLVDATTSGPGAIVFDAGASGRDYLEFADSATGHLHAVRIDSGYARFQGPVRIEGTLDLSGGELEFYSSGGATPQDIVVDGDVLANGARIGNSSPEDYLSFSGTWVSTADTTVSGSGWVRPLDGAHIDAGGLEIERLLLDDGAIVLDSDHRAANRVKLVDATTSGPGAIVFDAGASGRDYLEFADSATGHLHAVRIDSGYARFQGPVRIEGTLDLSGGELEFYSTGGSTPQDIVVEGDVLANGGRIGNSSPEDYLSFSGAWVSTGESTVSGAGWIRPLDGAVIDAASFGVQRVAVTDGEVTSVTPLVVDGTLRIDDGALLSVSSSLELGTTFDVAGALEIGPGAALRLPSNFNRTLASTGRLALLGTPLAPAVLESSNAPGYRLTIDGEFAAVNFVVRDMNSQGLVLSSSARIGAEGVVAGSFERGAQSPGSRILRLELPLTGLPNELFAGVDFEGDANSSDKSVSRPSNALGEAVFVTFGGTLGGEAFEDDPAQSAQDPDGLVRWESLLHPDVAALVIGAAEVGVVNEPTAASYVAQNRGGVDAVGPWVDRVWLSVDANLDGNDPLWFEETVSAPVLAGETYTFSGERPLPDGLNGDYWVFVQLDAEDALDENGIESNNTLISATRIQIDPFPRPDLIVTDVQAPIAGTDGEPVLIGWTVKNRGTEDVTAAWEDRLYLSRNGFLDGSDVLLGTAPYVGTLLEGDSLSRSAPFVVPAGLYGTYQVIVRTDAVNQVTNESRENNNVLADEDPLEITQPELPDLRGVAANVAPADPLVVTDLFPGTAARVSWAVQNFDANQDGKGTANPAAGGQWRYRFYLSDDPVQDGTDQTLAYAYGSATLDPGATDAGDFEFTLPAQVGTYWLIGVADDTSMLPESDEANNAWTASFDVLDPTYEATVATTFVEGAATDAPGELVVMLVGQALDTNVDPPVPVPNVPVTVRVRQGASRRVLDATTDGNGDYFVEFEPFVKETGRFLLYADHPAVLEDPAQPQDQFDLFDLRVTPLVRSESLVAGQSVTRTITLRNPSSLPVGGITTDVAGVPAHLVVQNLQVPAALAPYQSVTVSYDLAAIALPAAGEDPASVELRFQLPIAGFDTRVETHTAIVSVGEATPFLVATPSALNVEAPRGVSTQVIIDVRNTGLATATNVTVADPVVLGSVEPYTALDMVAQVSSPNLGDIAPGESKKVTLAIAPGPDEPFATFSGGTIVVQSAEPGVGFVLPLQFQVIGTGAGVVRVRAEDEATYYGLDGLAIAQPGPGLEGATVRLTTPADPQFVLEAITGVSGEVEFGDVPEGAYLVRVTAPDHSPREFVIAVNNSQALEATAFLPIQAVTYSFSVEEVEITAETVVTITATFQTEVPVPQIKVTPNSLDFRELALGESKVFYVNIANDGIIAAQGMELFMPDLPAFDIDVTQEVIGDFAAGASTVVQVTVTRTSDDCALAADTSVTWGLRHYLLLGDQPLWYWTPIYYAVDGCQGQSVQPSPSTPPPSLPPPSIGGGGGGGTGGSSGGGGGGGFGAPGTPVASPPPAPVAEVGCDVQ</sequence>
<evidence type="ECO:0000256" key="1">
    <source>
        <dbReference type="SAM" id="MobiDB-lite"/>
    </source>
</evidence>
<feature type="compositionally biased region" description="Pro residues" evidence="1">
    <location>
        <begin position="2323"/>
        <end position="2334"/>
    </location>
</feature>
<protein>
    <recommendedName>
        <fullName evidence="3">CARDB domain-containing protein</fullName>
    </recommendedName>
</protein>
<dbReference type="Proteomes" id="UP000319342">
    <property type="component" value="Chromosome"/>
</dbReference>
<feature type="compositionally biased region" description="Gly residues" evidence="1">
    <location>
        <begin position="2335"/>
        <end position="2357"/>
    </location>
</feature>
<dbReference type="OrthoDB" id="218600at2"/>
<dbReference type="SUPFAM" id="SSF49478">
    <property type="entry name" value="Cna protein B-type domain"/>
    <property type="match status" value="1"/>
</dbReference>
<gene>
    <name evidence="4" type="ORF">Pla163_10790</name>
</gene>
<feature type="signal peptide" evidence="2">
    <location>
        <begin position="1"/>
        <end position="22"/>
    </location>
</feature>
<feature type="chain" id="PRO_5022050444" description="CARDB domain-containing protein" evidence="2">
    <location>
        <begin position="23"/>
        <end position="2378"/>
    </location>
</feature>
<organism evidence="4 5">
    <name type="scientific">Rohdeia mirabilis</name>
    <dbReference type="NCBI Taxonomy" id="2528008"/>
    <lineage>
        <taxon>Bacteria</taxon>
        <taxon>Pseudomonadati</taxon>
        <taxon>Planctomycetota</taxon>
        <taxon>Planctomycetia</taxon>
        <taxon>Planctomycetia incertae sedis</taxon>
        <taxon>Rohdeia</taxon>
    </lineage>
</organism>
<evidence type="ECO:0000313" key="4">
    <source>
        <dbReference type="EMBL" id="QDU83978.1"/>
    </source>
</evidence>
<evidence type="ECO:0000313" key="5">
    <source>
        <dbReference type="Proteomes" id="UP000319342"/>
    </source>
</evidence>
<dbReference type="InterPro" id="IPR013783">
    <property type="entry name" value="Ig-like_fold"/>
</dbReference>
<dbReference type="Pfam" id="PF07705">
    <property type="entry name" value="CARDB"/>
    <property type="match status" value="1"/>
</dbReference>
<feature type="domain" description="CARDB" evidence="3">
    <location>
        <begin position="1473"/>
        <end position="1585"/>
    </location>
</feature>
<accession>A0A518CXP0</accession>
<proteinExistence type="predicted"/>
<keyword evidence="2" id="KW-0732">Signal</keyword>
<dbReference type="InterPro" id="IPR011635">
    <property type="entry name" value="CARDB"/>
</dbReference>
<dbReference type="RefSeq" id="WP_145184670.1">
    <property type="nucleotide sequence ID" value="NZ_CP036290.1"/>
</dbReference>
<dbReference type="EMBL" id="CP036290">
    <property type="protein sequence ID" value="QDU83978.1"/>
    <property type="molecule type" value="Genomic_DNA"/>
</dbReference>